<name>A0A6G4XB96_9ACTN</name>
<evidence type="ECO:0000256" key="1">
    <source>
        <dbReference type="ARBA" id="ARBA00006865"/>
    </source>
</evidence>
<dbReference type="PANTHER" id="PTHR10963:SF55">
    <property type="entry name" value="GLYCOSIDE HYDROLASE FAMILY 16 PROTEIN"/>
    <property type="match status" value="1"/>
</dbReference>
<dbReference type="InterPro" id="IPR000757">
    <property type="entry name" value="Beta-glucanase-like"/>
</dbReference>
<dbReference type="PANTHER" id="PTHR10963">
    <property type="entry name" value="GLYCOSYL HYDROLASE-RELATED"/>
    <property type="match status" value="1"/>
</dbReference>
<dbReference type="GO" id="GO:0004553">
    <property type="term" value="F:hydrolase activity, hydrolyzing O-glycosyl compounds"/>
    <property type="evidence" value="ECO:0007669"/>
    <property type="project" value="InterPro"/>
</dbReference>
<dbReference type="InterPro" id="IPR050546">
    <property type="entry name" value="Glycosyl_Hydrlase_16"/>
</dbReference>
<dbReference type="Proteomes" id="UP000481109">
    <property type="component" value="Unassembled WGS sequence"/>
</dbReference>
<organism evidence="3 4">
    <name type="scientific">Streptomyces mesophilus</name>
    <dbReference type="NCBI Taxonomy" id="1775132"/>
    <lineage>
        <taxon>Bacteria</taxon>
        <taxon>Bacillati</taxon>
        <taxon>Actinomycetota</taxon>
        <taxon>Actinomycetes</taxon>
        <taxon>Kitasatosporales</taxon>
        <taxon>Streptomycetaceae</taxon>
        <taxon>Streptomyces</taxon>
    </lineage>
</organism>
<protein>
    <submittedName>
        <fullName evidence="3">Family 16 glycosylhydrolase</fullName>
    </submittedName>
</protein>
<sequence>MRTSRTTSAARTGASSRWRAALIAACAAVGLLTVLMPADARGDVPPPAPGWTLQWSDDFTGANNALPSSTNWQIDTGHNYPGGPANWGTGEIQNYTANPANLSLDGGGNLRITPLKDGAGNWTSGRIETRRADFKAPAGGTLAIEGRIQMPNVTGTQALGYWPAFWALGAPYRGNYWNWPAIGEFDIMENVNGINSVWGVLHCGVNPGGPCNETQGIGASRACPGASCQSAFHTYRFEWDRSVSPNVLRWYVDGQLYLSVDENRVGAEAWNNMTSHAGYFILLNVAMGGAFPNGVAGHGTPVPETVSGRPMLVDYVAVWTRGGGTDPDPDPGDPTALHLRTGGGLGAAQSSAATAALPSAGGVNRDGTPYNPQVFTASGVNGAYTGGSTQFDLFVDAGTTVANGQQVRVSYDRTGDGSWERTETYHYFATDPVTGYEHYTQARGLKSSTGAHGTMTNGRVRVEVWNAIGNGPSTLGIGNQSRVTVPIG</sequence>
<accession>A0A6G4XB96</accession>
<reference evidence="3 4" key="1">
    <citation type="submission" date="2020-02" db="EMBL/GenBank/DDBJ databases">
        <title>Whole-genome analyses of novel actinobacteria.</title>
        <authorList>
            <person name="Sahin N."/>
            <person name="Tokatli A."/>
        </authorList>
    </citation>
    <scope>NUCLEOTIDE SEQUENCE [LARGE SCALE GENOMIC DNA]</scope>
    <source>
        <strain evidence="3 4">YC504</strain>
    </source>
</reference>
<evidence type="ECO:0000313" key="4">
    <source>
        <dbReference type="Proteomes" id="UP000481109"/>
    </source>
</evidence>
<comment type="caution">
    <text evidence="3">The sequence shown here is derived from an EMBL/GenBank/DDBJ whole genome shotgun (WGS) entry which is preliminary data.</text>
</comment>
<evidence type="ECO:0000313" key="3">
    <source>
        <dbReference type="EMBL" id="NGO74658.1"/>
    </source>
</evidence>
<dbReference type="AlphaFoldDB" id="A0A6G4XB96"/>
<dbReference type="CDD" id="cd02182">
    <property type="entry name" value="GH16_Strep_laminarinase_like"/>
    <property type="match status" value="1"/>
</dbReference>
<dbReference type="RefSeq" id="WP_165330183.1">
    <property type="nucleotide sequence ID" value="NZ_JAAKZW010000005.1"/>
</dbReference>
<gene>
    <name evidence="3" type="ORF">G6045_03000</name>
</gene>
<comment type="similarity">
    <text evidence="1">Belongs to the glycosyl hydrolase 16 family.</text>
</comment>
<dbReference type="SUPFAM" id="SSF49899">
    <property type="entry name" value="Concanavalin A-like lectins/glucanases"/>
    <property type="match status" value="1"/>
</dbReference>
<dbReference type="EMBL" id="JAAKZW010000005">
    <property type="protein sequence ID" value="NGO74658.1"/>
    <property type="molecule type" value="Genomic_DNA"/>
</dbReference>
<evidence type="ECO:0000259" key="2">
    <source>
        <dbReference type="PROSITE" id="PS51762"/>
    </source>
</evidence>
<dbReference type="GO" id="GO:0005975">
    <property type="term" value="P:carbohydrate metabolic process"/>
    <property type="evidence" value="ECO:0007669"/>
    <property type="project" value="InterPro"/>
</dbReference>
<proteinExistence type="inferred from homology"/>
<keyword evidence="4" id="KW-1185">Reference proteome</keyword>
<dbReference type="InterPro" id="IPR013320">
    <property type="entry name" value="ConA-like_dom_sf"/>
</dbReference>
<keyword evidence="3" id="KW-0378">Hydrolase</keyword>
<dbReference type="PROSITE" id="PS51762">
    <property type="entry name" value="GH16_2"/>
    <property type="match status" value="1"/>
</dbReference>
<feature type="domain" description="GH16" evidence="2">
    <location>
        <begin position="38"/>
        <end position="324"/>
    </location>
</feature>
<dbReference type="Gene3D" id="2.60.120.200">
    <property type="match status" value="1"/>
</dbReference>